<feature type="binding site" description="in other chain" evidence="10">
    <location>
        <position position="58"/>
    </location>
    <ligand>
        <name>L-methionine</name>
        <dbReference type="ChEBI" id="CHEBI:57844"/>
        <note>ligand shared between two neighboring subunits</note>
    </ligand>
</feature>
<evidence type="ECO:0000256" key="1">
    <source>
        <dbReference type="ARBA" id="ARBA00005224"/>
    </source>
</evidence>
<dbReference type="InterPro" id="IPR022628">
    <property type="entry name" value="S-AdoMet_synt_N"/>
</dbReference>
<comment type="subcellular location">
    <subcellularLocation>
        <location evidence="10 11">Cytoplasm</location>
    </subcellularLocation>
</comment>
<dbReference type="OrthoDB" id="9801686at2"/>
<dbReference type="GO" id="GO:0006556">
    <property type="term" value="P:S-adenosylmethionine biosynthetic process"/>
    <property type="evidence" value="ECO:0007669"/>
    <property type="project" value="UniProtKB-UniRule"/>
</dbReference>
<evidence type="ECO:0000256" key="3">
    <source>
        <dbReference type="ARBA" id="ARBA00022563"/>
    </source>
</evidence>
<name>A0A5C1AR66_9BACT</name>
<dbReference type="GO" id="GO:0004478">
    <property type="term" value="F:methionine adenosyltransferase activity"/>
    <property type="evidence" value="ECO:0007669"/>
    <property type="project" value="UniProtKB-UniRule"/>
</dbReference>
<dbReference type="GO" id="GO:0005737">
    <property type="term" value="C:cytoplasm"/>
    <property type="evidence" value="ECO:0007669"/>
    <property type="project" value="UniProtKB-SubCell"/>
</dbReference>
<keyword evidence="17" id="KW-1185">Reference proteome</keyword>
<keyword evidence="6 10" id="KW-0547">Nucleotide-binding</keyword>
<comment type="pathway">
    <text evidence="1 10">Amino-acid biosynthesis; S-adenosyl-L-methionine biosynthesis; S-adenosyl-L-methionine from L-methionine: step 1/1.</text>
</comment>
<dbReference type="RefSeq" id="WP_149114059.1">
    <property type="nucleotide sequence ID" value="NZ_CP042425.1"/>
</dbReference>
<dbReference type="InterPro" id="IPR022630">
    <property type="entry name" value="S-AdoMet_synt_C"/>
</dbReference>
<dbReference type="EMBL" id="CP042425">
    <property type="protein sequence ID" value="QEL19694.1"/>
    <property type="molecule type" value="Genomic_DNA"/>
</dbReference>
<keyword evidence="4 10" id="KW-0808">Transferase</keyword>
<evidence type="ECO:0000256" key="4">
    <source>
        <dbReference type="ARBA" id="ARBA00022679"/>
    </source>
</evidence>
<protein>
    <recommendedName>
        <fullName evidence="10">S-adenosylmethionine synthase</fullName>
        <shortName evidence="10">AdoMet synthase</shortName>
        <ecNumber evidence="10">2.5.1.6</ecNumber>
    </recommendedName>
    <alternativeName>
        <fullName evidence="10">MAT</fullName>
    </alternativeName>
    <alternativeName>
        <fullName evidence="10">Methionine adenosyltransferase</fullName>
    </alternativeName>
</protein>
<dbReference type="InterPro" id="IPR022636">
    <property type="entry name" value="S-AdoMet_synthetase_sfam"/>
</dbReference>
<evidence type="ECO:0000256" key="6">
    <source>
        <dbReference type="ARBA" id="ARBA00022741"/>
    </source>
</evidence>
<dbReference type="InterPro" id="IPR022629">
    <property type="entry name" value="S-AdoMet_synt_central"/>
</dbReference>
<dbReference type="Proteomes" id="UP000324974">
    <property type="component" value="Chromosome"/>
</dbReference>
<dbReference type="HAMAP" id="MF_00086">
    <property type="entry name" value="S_AdoMet_synth1"/>
    <property type="match status" value="1"/>
</dbReference>
<evidence type="ECO:0000259" key="14">
    <source>
        <dbReference type="Pfam" id="PF02772"/>
    </source>
</evidence>
<comment type="catalytic activity">
    <reaction evidence="10">
        <text>L-methionine + ATP + H2O = S-adenosyl-L-methionine + phosphate + diphosphate</text>
        <dbReference type="Rhea" id="RHEA:21080"/>
        <dbReference type="ChEBI" id="CHEBI:15377"/>
        <dbReference type="ChEBI" id="CHEBI:30616"/>
        <dbReference type="ChEBI" id="CHEBI:33019"/>
        <dbReference type="ChEBI" id="CHEBI:43474"/>
        <dbReference type="ChEBI" id="CHEBI:57844"/>
        <dbReference type="ChEBI" id="CHEBI:59789"/>
        <dbReference type="EC" id="2.5.1.6"/>
    </reaction>
</comment>
<evidence type="ECO:0000256" key="11">
    <source>
        <dbReference type="RuleBase" id="RU000542"/>
    </source>
</evidence>
<comment type="subunit">
    <text evidence="10">Homotetramer; dimer of dimers.</text>
</comment>
<keyword evidence="9 10" id="KW-0630">Potassium</keyword>
<keyword evidence="3 10" id="KW-0554">One-carbon metabolism</keyword>
<reference evidence="17" key="1">
    <citation type="submission" date="2019-08" db="EMBL/GenBank/DDBJ databases">
        <title>Limnoglobus roseus gen. nov., sp. nov., a novel freshwater planctomycete with a giant genome from the family Gemmataceae.</title>
        <authorList>
            <person name="Kulichevskaya I.S."/>
            <person name="Naumoff D.G."/>
            <person name="Miroshnikov K."/>
            <person name="Ivanova A."/>
            <person name="Philippov D.A."/>
            <person name="Hakobyan A."/>
            <person name="Rijpstra I.C."/>
            <person name="Sinninghe Damste J.S."/>
            <person name="Liesack W."/>
            <person name="Dedysh S.N."/>
        </authorList>
    </citation>
    <scope>NUCLEOTIDE SEQUENCE [LARGE SCALE GENOMIC DNA]</scope>
    <source>
        <strain evidence="17">PX52</strain>
    </source>
</reference>
<evidence type="ECO:0000313" key="17">
    <source>
        <dbReference type="Proteomes" id="UP000324974"/>
    </source>
</evidence>
<feature type="binding site" evidence="10">
    <location>
        <position position="272"/>
    </location>
    <ligand>
        <name>ATP</name>
        <dbReference type="ChEBI" id="CHEBI:30616"/>
        <note>ligand shared between two neighboring subunits</note>
    </ligand>
</feature>
<feature type="region of interest" description="Flexible loop" evidence="10">
    <location>
        <begin position="110"/>
        <end position="120"/>
    </location>
</feature>
<dbReference type="PIRSF" id="PIRSF000497">
    <property type="entry name" value="MAT"/>
    <property type="match status" value="1"/>
</dbReference>
<dbReference type="Gene3D" id="3.30.300.10">
    <property type="match status" value="3"/>
</dbReference>
<comment type="cofactor">
    <cofactor evidence="10">
        <name>Mg(2+)</name>
        <dbReference type="ChEBI" id="CHEBI:18420"/>
    </cofactor>
    <text evidence="10">Binds 2 divalent ions per subunit.</text>
</comment>
<dbReference type="Pfam" id="PF02772">
    <property type="entry name" value="S-AdoMet_synt_M"/>
    <property type="match status" value="1"/>
</dbReference>
<keyword evidence="7 10" id="KW-0067">ATP-binding</keyword>
<feature type="binding site" evidence="10">
    <location>
        <position position="19"/>
    </location>
    <ligand>
        <name>Mg(2+)</name>
        <dbReference type="ChEBI" id="CHEBI:18420"/>
    </ligand>
</feature>
<feature type="binding site" evidence="10">
    <location>
        <position position="299"/>
    </location>
    <ligand>
        <name>ATP</name>
        <dbReference type="ChEBI" id="CHEBI:30616"/>
        <note>ligand shared between two neighboring subunits</note>
    </ligand>
</feature>
<evidence type="ECO:0000256" key="5">
    <source>
        <dbReference type="ARBA" id="ARBA00022723"/>
    </source>
</evidence>
<dbReference type="CDD" id="cd18079">
    <property type="entry name" value="S-AdoMet_synt"/>
    <property type="match status" value="1"/>
</dbReference>
<dbReference type="EC" id="2.5.1.6" evidence="10"/>
<comment type="similarity">
    <text evidence="2 10 12">Belongs to the AdoMet synthase family.</text>
</comment>
<comment type="caution">
    <text evidence="10">Lacks conserved residue(s) required for the propagation of feature annotation.</text>
</comment>
<evidence type="ECO:0000256" key="10">
    <source>
        <dbReference type="HAMAP-Rule" id="MF_00086"/>
    </source>
</evidence>
<dbReference type="NCBIfam" id="TIGR01034">
    <property type="entry name" value="metK"/>
    <property type="match status" value="1"/>
</dbReference>
<comment type="cofactor">
    <cofactor evidence="10">
        <name>K(+)</name>
        <dbReference type="ChEBI" id="CHEBI:29103"/>
    </cofactor>
    <text evidence="10">Binds 1 potassium ion per subunit.</text>
</comment>
<dbReference type="KEGG" id="lrs:PX52LOC_06773"/>
<feature type="binding site" evidence="10">
    <location>
        <position position="272"/>
    </location>
    <ligand>
        <name>L-methionine</name>
        <dbReference type="ChEBI" id="CHEBI:57844"/>
        <note>ligand shared between two neighboring subunits</note>
    </ligand>
</feature>
<evidence type="ECO:0000259" key="15">
    <source>
        <dbReference type="Pfam" id="PF02773"/>
    </source>
</evidence>
<dbReference type="Pfam" id="PF02773">
    <property type="entry name" value="S-AdoMet_synt_C"/>
    <property type="match status" value="1"/>
</dbReference>
<feature type="domain" description="S-adenosylmethionine synthetase N-terminal" evidence="13">
    <location>
        <begin position="6"/>
        <end position="112"/>
    </location>
</feature>
<dbReference type="GO" id="GO:0000287">
    <property type="term" value="F:magnesium ion binding"/>
    <property type="evidence" value="ECO:0007669"/>
    <property type="project" value="UniProtKB-UniRule"/>
</dbReference>
<comment type="function">
    <text evidence="10">Catalyzes the formation of S-adenosylmethionine (AdoMet) from methionine and ATP. The overall synthetic reaction is composed of two sequential steps, AdoMet formation and the subsequent tripolyphosphate hydrolysis which occurs prior to release of AdoMet from the enzyme.</text>
</comment>
<evidence type="ECO:0000259" key="13">
    <source>
        <dbReference type="Pfam" id="PF00438"/>
    </source>
</evidence>
<feature type="binding site" evidence="10">
    <location>
        <position position="295"/>
    </location>
    <ligand>
        <name>ATP</name>
        <dbReference type="ChEBI" id="CHEBI:30616"/>
        <note>ligand shared between two neighboring subunits</note>
    </ligand>
</feature>
<feature type="binding site" description="in other chain" evidence="10">
    <location>
        <begin position="278"/>
        <end position="279"/>
    </location>
    <ligand>
        <name>ATP</name>
        <dbReference type="ChEBI" id="CHEBI:30616"/>
        <note>ligand shared between two neighboring subunits</note>
    </ligand>
</feature>
<feature type="binding site" description="in other chain" evidence="10">
    <location>
        <position position="110"/>
    </location>
    <ligand>
        <name>L-methionine</name>
        <dbReference type="ChEBI" id="CHEBI:57844"/>
        <note>ligand shared between two neighboring subunits</note>
    </ligand>
</feature>
<proteinExistence type="inferred from homology"/>
<evidence type="ECO:0000256" key="8">
    <source>
        <dbReference type="ARBA" id="ARBA00022842"/>
    </source>
</evidence>
<sequence length="418" mass="45383">MTAARYLFTSESVSKGHPDKVADQISDAVLDFCLTHDPMSRVACETLVTTDHCTVAGEITTKAPLTRKVVDALVRDVVTDIGYVAKDDKEREEIGFTADAVQVNCLIHSQSPHISQGVDVGGAGDQGMMFGFACDETPTLMPLPIDLSHRLVAKHAEMRKSKSPIAWLRPDAKSQVTVEYNPDGTPNRIHTVVLSTQHDSTAMSRADYFSDDARHQIIKELILPVLKADRPDLIKGELVMVVPGSSPKLGANDIACHINPTGAFLTGGPHGDCGLTGRKIIVDTYGGRGRHGGGAFSGKDPTKVDRSAAYVCRYIAKNIVAAKLARECEVQLSYAIGYPDPLNIWVNTNKTTAPGVTDEKLVGLIREHFKLTPKGIIETLDLRRPIYRATAAHGHFGRDGFPWEKTDKVEALRRAAGV</sequence>
<dbReference type="PROSITE" id="PS00376">
    <property type="entry name" value="ADOMET_SYNTHASE_1"/>
    <property type="match status" value="1"/>
</dbReference>
<feature type="domain" description="S-adenosylmethionine synthetase C-terminal" evidence="15">
    <location>
        <begin position="267"/>
        <end position="405"/>
    </location>
</feature>
<feature type="binding site" description="in other chain" evidence="10">
    <location>
        <position position="17"/>
    </location>
    <ligand>
        <name>ATP</name>
        <dbReference type="ChEBI" id="CHEBI:30616"/>
        <note>ligand shared between two neighboring subunits</note>
    </ligand>
</feature>
<dbReference type="AlphaFoldDB" id="A0A5C1AR66"/>
<evidence type="ECO:0000313" key="16">
    <source>
        <dbReference type="EMBL" id="QEL19694.1"/>
    </source>
</evidence>
<accession>A0A5C1AR66</accession>
<dbReference type="GO" id="GO:0005524">
    <property type="term" value="F:ATP binding"/>
    <property type="evidence" value="ECO:0007669"/>
    <property type="project" value="UniProtKB-UniRule"/>
</dbReference>
<gene>
    <name evidence="10" type="primary">metK</name>
    <name evidence="16" type="ORF">PX52LOC_06773</name>
</gene>
<dbReference type="InterPro" id="IPR002133">
    <property type="entry name" value="S-AdoMet_synthetase"/>
</dbReference>
<evidence type="ECO:0000256" key="12">
    <source>
        <dbReference type="RuleBase" id="RU004462"/>
    </source>
</evidence>
<keyword evidence="10" id="KW-0963">Cytoplasm</keyword>
<keyword evidence="5 10" id="KW-0479">Metal-binding</keyword>
<feature type="domain" description="S-adenosylmethionine synthetase central" evidence="14">
    <location>
        <begin position="122"/>
        <end position="264"/>
    </location>
</feature>
<dbReference type="SUPFAM" id="SSF55973">
    <property type="entry name" value="S-adenosylmethionine synthetase"/>
    <property type="match status" value="3"/>
</dbReference>
<evidence type="ECO:0000256" key="9">
    <source>
        <dbReference type="ARBA" id="ARBA00022958"/>
    </source>
</evidence>
<dbReference type="UniPathway" id="UPA00315">
    <property type="reaction ID" value="UER00080"/>
</dbReference>
<dbReference type="GO" id="GO:0006730">
    <property type="term" value="P:one-carbon metabolic process"/>
    <property type="evidence" value="ECO:0007669"/>
    <property type="project" value="UniProtKB-KW"/>
</dbReference>
<feature type="binding site" description="in other chain" evidence="10">
    <location>
        <position position="303"/>
    </location>
    <ligand>
        <name>L-methionine</name>
        <dbReference type="ChEBI" id="CHEBI:57844"/>
        <note>ligand shared between two neighboring subunits</note>
    </ligand>
</feature>
<feature type="binding site" description="in other chain" evidence="10">
    <location>
        <begin position="171"/>
        <end position="173"/>
    </location>
    <ligand>
        <name>ATP</name>
        <dbReference type="ChEBI" id="CHEBI:30616"/>
        <note>ligand shared between two neighboring subunits</note>
    </ligand>
</feature>
<organism evidence="16 17">
    <name type="scientific">Limnoglobus roseus</name>
    <dbReference type="NCBI Taxonomy" id="2598579"/>
    <lineage>
        <taxon>Bacteria</taxon>
        <taxon>Pseudomonadati</taxon>
        <taxon>Planctomycetota</taxon>
        <taxon>Planctomycetia</taxon>
        <taxon>Gemmatales</taxon>
        <taxon>Gemmataceae</taxon>
        <taxon>Limnoglobus</taxon>
    </lineage>
</organism>
<evidence type="ECO:0000256" key="2">
    <source>
        <dbReference type="ARBA" id="ARBA00009685"/>
    </source>
</evidence>
<feature type="binding site" evidence="10">
    <location>
        <position position="45"/>
    </location>
    <ligand>
        <name>K(+)</name>
        <dbReference type="ChEBI" id="CHEBI:29103"/>
    </ligand>
</feature>
<evidence type="ECO:0000256" key="7">
    <source>
        <dbReference type="ARBA" id="ARBA00022840"/>
    </source>
</evidence>
<dbReference type="PANTHER" id="PTHR11964">
    <property type="entry name" value="S-ADENOSYLMETHIONINE SYNTHETASE"/>
    <property type="match status" value="1"/>
</dbReference>
<dbReference type="InterPro" id="IPR022631">
    <property type="entry name" value="ADOMET_SYNTHASE_CS"/>
</dbReference>
<dbReference type="Pfam" id="PF00438">
    <property type="entry name" value="S-AdoMet_synt_N"/>
    <property type="match status" value="1"/>
</dbReference>
<keyword evidence="8 10" id="KW-0460">Magnesium</keyword>
<dbReference type="PROSITE" id="PS00377">
    <property type="entry name" value="ADOMET_SYNTHASE_2"/>
    <property type="match status" value="1"/>
</dbReference>